<dbReference type="EMBL" id="PPEL01000002">
    <property type="protein sequence ID" value="PNV66516.1"/>
    <property type="molecule type" value="Genomic_DNA"/>
</dbReference>
<gene>
    <name evidence="9" type="ORF">C2L80_01070</name>
</gene>
<protein>
    <submittedName>
        <fullName evidence="9">4Fe-4S binding protein</fullName>
    </submittedName>
</protein>
<feature type="transmembrane region" description="Helical" evidence="7">
    <location>
        <begin position="21"/>
        <end position="43"/>
    </location>
</feature>
<dbReference type="InterPro" id="IPR051684">
    <property type="entry name" value="Electron_Trans/Redox"/>
</dbReference>
<feature type="transmembrane region" description="Helical" evidence="7">
    <location>
        <begin position="176"/>
        <end position="198"/>
    </location>
</feature>
<keyword evidence="10" id="KW-1185">Reference proteome</keyword>
<sequence>MSEATKRRPGRWTVARRIVQAGALVLFAAPLVMAGWGLLGIGFGTDDALPTPADLPFFGSLSSTTILGAEVLDPFAMLETIAAAKTFEVEWLLAALPVLAVYGLVRGRAFCGWICPVNLLLEGVDALRRKFGIEVREAPVPRHAKLWIALCVLALSALTSVPVFESFSPISAMNKGILFGATAGVWTLLAIVLAELFWGRRVWCRALCPLGGFYEALGRAGQANVRIDHKACVRCDVCRRACLADPAILSPALDGDDVIVRAGDCMACGACVDACPTRALSLALGRTAKPKAKAHK</sequence>
<keyword evidence="2" id="KW-0004">4Fe-4S</keyword>
<keyword evidence="5" id="KW-0408">Iron</keyword>
<evidence type="ECO:0000256" key="1">
    <source>
        <dbReference type="ARBA" id="ARBA00022448"/>
    </source>
</evidence>
<comment type="caution">
    <text evidence="9">The sequence shown here is derived from an EMBL/GenBank/DDBJ whole genome shotgun (WGS) entry which is preliminary data.</text>
</comment>
<dbReference type="Proteomes" id="UP000236488">
    <property type="component" value="Unassembled WGS sequence"/>
</dbReference>
<evidence type="ECO:0000256" key="4">
    <source>
        <dbReference type="ARBA" id="ARBA00022982"/>
    </source>
</evidence>
<keyword evidence="7" id="KW-1133">Transmembrane helix</keyword>
<evidence type="ECO:0000256" key="7">
    <source>
        <dbReference type="SAM" id="Phobius"/>
    </source>
</evidence>
<dbReference type="AlphaFoldDB" id="A0A2K2U865"/>
<keyword evidence="4" id="KW-0249">Electron transport</keyword>
<dbReference type="GO" id="GO:0046872">
    <property type="term" value="F:metal ion binding"/>
    <property type="evidence" value="ECO:0007669"/>
    <property type="project" value="UniProtKB-KW"/>
</dbReference>
<evidence type="ECO:0000256" key="6">
    <source>
        <dbReference type="ARBA" id="ARBA00023014"/>
    </source>
</evidence>
<dbReference type="PROSITE" id="PS00198">
    <property type="entry name" value="4FE4S_FER_1"/>
    <property type="match status" value="1"/>
</dbReference>
<dbReference type="Gene3D" id="3.30.70.20">
    <property type="match status" value="1"/>
</dbReference>
<organism evidence="9 10">
    <name type="scientific">Rubneribacter badeniensis</name>
    <dbReference type="NCBI Taxonomy" id="2070688"/>
    <lineage>
        <taxon>Bacteria</taxon>
        <taxon>Bacillati</taxon>
        <taxon>Actinomycetota</taxon>
        <taxon>Coriobacteriia</taxon>
        <taxon>Eggerthellales</taxon>
        <taxon>Eggerthellaceae</taxon>
        <taxon>Rubneribacter</taxon>
    </lineage>
</organism>
<dbReference type="SUPFAM" id="SSF54862">
    <property type="entry name" value="4Fe-4S ferredoxins"/>
    <property type="match status" value="1"/>
</dbReference>
<feature type="transmembrane region" description="Helical" evidence="7">
    <location>
        <begin position="146"/>
        <end position="164"/>
    </location>
</feature>
<evidence type="ECO:0000256" key="2">
    <source>
        <dbReference type="ARBA" id="ARBA00022485"/>
    </source>
</evidence>
<accession>A0A2K2U865</accession>
<keyword evidence="7" id="KW-0472">Membrane</keyword>
<dbReference type="PANTHER" id="PTHR30176:SF3">
    <property type="entry name" value="FERREDOXIN-TYPE PROTEIN NAPH"/>
    <property type="match status" value="1"/>
</dbReference>
<evidence type="ECO:0000313" key="9">
    <source>
        <dbReference type="EMBL" id="PNV66516.1"/>
    </source>
</evidence>
<dbReference type="Pfam" id="PF12801">
    <property type="entry name" value="Fer4_5"/>
    <property type="match status" value="2"/>
</dbReference>
<dbReference type="Pfam" id="PF00037">
    <property type="entry name" value="Fer4"/>
    <property type="match status" value="1"/>
</dbReference>
<keyword evidence="7" id="KW-0812">Transmembrane</keyword>
<keyword evidence="3" id="KW-0479">Metal-binding</keyword>
<feature type="domain" description="4Fe-4S ferredoxin-type" evidence="8">
    <location>
        <begin position="256"/>
        <end position="285"/>
    </location>
</feature>
<dbReference type="PROSITE" id="PS51379">
    <property type="entry name" value="4FE4S_FER_2"/>
    <property type="match status" value="2"/>
</dbReference>
<evidence type="ECO:0000256" key="3">
    <source>
        <dbReference type="ARBA" id="ARBA00022723"/>
    </source>
</evidence>
<keyword evidence="6" id="KW-0411">Iron-sulfur</keyword>
<dbReference type="InterPro" id="IPR017896">
    <property type="entry name" value="4Fe4S_Fe-S-bd"/>
</dbReference>
<reference evidence="9 10" key="1">
    <citation type="journal article" date="2018" name="Int. J. Syst. Evol. Microbiol.">
        <title>Rubneribacter badeniensis gen. nov., sp. nov. and Enteroscipio rubneri gen. nov., sp. nov., new members of the Eggerthellaceae isolated from human faeces.</title>
        <authorList>
            <person name="Danylec N."/>
            <person name="Gobl A."/>
            <person name="Stoll D.A."/>
            <person name="Hetzer B."/>
            <person name="Kulling S.E."/>
            <person name="Huch M."/>
        </authorList>
    </citation>
    <scope>NUCLEOTIDE SEQUENCE [LARGE SCALE GENOMIC DNA]</scope>
    <source>
        <strain evidence="9 10">ResAG-85</strain>
    </source>
</reference>
<feature type="domain" description="4Fe-4S ferredoxin-type" evidence="8">
    <location>
        <begin position="223"/>
        <end position="252"/>
    </location>
</feature>
<dbReference type="InterPro" id="IPR017900">
    <property type="entry name" value="4Fe4S_Fe_S_CS"/>
</dbReference>
<evidence type="ECO:0000256" key="5">
    <source>
        <dbReference type="ARBA" id="ARBA00023004"/>
    </source>
</evidence>
<dbReference type="GO" id="GO:0051539">
    <property type="term" value="F:4 iron, 4 sulfur cluster binding"/>
    <property type="evidence" value="ECO:0007669"/>
    <property type="project" value="UniProtKB-KW"/>
</dbReference>
<keyword evidence="1" id="KW-0813">Transport</keyword>
<evidence type="ECO:0000259" key="8">
    <source>
        <dbReference type="PROSITE" id="PS51379"/>
    </source>
</evidence>
<dbReference type="RefSeq" id="WP_092200407.1">
    <property type="nucleotide sequence ID" value="NZ_PPEL01000002.1"/>
</dbReference>
<proteinExistence type="predicted"/>
<dbReference type="PANTHER" id="PTHR30176">
    <property type="entry name" value="FERREDOXIN-TYPE PROTEIN NAPH"/>
    <property type="match status" value="1"/>
</dbReference>
<dbReference type="GO" id="GO:0005886">
    <property type="term" value="C:plasma membrane"/>
    <property type="evidence" value="ECO:0007669"/>
    <property type="project" value="TreeGrafter"/>
</dbReference>
<name>A0A2K2U865_9ACTN</name>
<evidence type="ECO:0000313" key="10">
    <source>
        <dbReference type="Proteomes" id="UP000236488"/>
    </source>
</evidence>